<evidence type="ECO:0000313" key="1">
    <source>
        <dbReference type="EMBL" id="KNA02423.1"/>
    </source>
</evidence>
<dbReference type="EMBL" id="KQ235188">
    <property type="protein sequence ID" value="KNA02423.1"/>
    <property type="molecule type" value="Genomic_DNA"/>
</dbReference>
<accession>A0A0J9U5L0</accession>
<dbReference type="AlphaFoldDB" id="A0A0J9U5L0"/>
<sequence length="64" mass="7718">MEILTHFMIILINIKKRKYVIEVHVVVLRNALNYMQNVFQNVIENTILLFVLNYKNLQKDLMNI</sequence>
<proteinExistence type="predicted"/>
<organism evidence="1 2">
    <name type="scientific">Plasmodium vivax North Korean</name>
    <dbReference type="NCBI Taxonomy" id="1035514"/>
    <lineage>
        <taxon>Eukaryota</taxon>
        <taxon>Sar</taxon>
        <taxon>Alveolata</taxon>
        <taxon>Apicomplexa</taxon>
        <taxon>Aconoidasida</taxon>
        <taxon>Haemosporida</taxon>
        <taxon>Plasmodiidae</taxon>
        <taxon>Plasmodium</taxon>
        <taxon>Plasmodium (Plasmodium)</taxon>
    </lineage>
</organism>
<reference evidence="1 2" key="1">
    <citation type="submission" date="2011-09" db="EMBL/GenBank/DDBJ databases">
        <title>The Genome Sequence of Plasmodium vivax North Korean.</title>
        <authorList>
            <consortium name="The Broad Institute Genome Sequencing Platform"/>
            <consortium name="The Broad Institute Genome Sequencing Center for Infectious Disease"/>
            <person name="Neafsey D."/>
            <person name="Carlton J."/>
            <person name="Barnwell J."/>
            <person name="Collins W."/>
            <person name="Escalante A."/>
            <person name="Mullikin J."/>
            <person name="Saul A."/>
            <person name="Guigo R."/>
            <person name="Camara F."/>
            <person name="Young S.K."/>
            <person name="Zeng Q."/>
            <person name="Gargeya S."/>
            <person name="Fitzgerald M."/>
            <person name="Haas B."/>
            <person name="Abouelleil A."/>
            <person name="Alvarado L."/>
            <person name="Arachchi H.M."/>
            <person name="Berlin A."/>
            <person name="Brown A."/>
            <person name="Chapman S.B."/>
            <person name="Chen Z."/>
            <person name="Dunbar C."/>
            <person name="Freedman E."/>
            <person name="Gearin G."/>
            <person name="Gellesch M."/>
            <person name="Goldberg J."/>
            <person name="Griggs A."/>
            <person name="Gujja S."/>
            <person name="Heiman D."/>
            <person name="Howarth C."/>
            <person name="Larson L."/>
            <person name="Lui A."/>
            <person name="MacDonald P.J.P."/>
            <person name="Montmayeur A."/>
            <person name="Murphy C."/>
            <person name="Neiman D."/>
            <person name="Pearson M."/>
            <person name="Priest M."/>
            <person name="Roberts A."/>
            <person name="Saif S."/>
            <person name="Shea T."/>
            <person name="Shenoy N."/>
            <person name="Sisk P."/>
            <person name="Stolte C."/>
            <person name="Sykes S."/>
            <person name="Wortman J."/>
            <person name="Nusbaum C."/>
            <person name="Birren B."/>
        </authorList>
    </citation>
    <scope>NUCLEOTIDE SEQUENCE [LARGE SCALE GENOMIC DNA]</scope>
    <source>
        <strain evidence="1 2">North Korean</strain>
    </source>
</reference>
<dbReference type="Proteomes" id="UP000053239">
    <property type="component" value="Unassembled WGS sequence"/>
</dbReference>
<gene>
    <name evidence="1" type="ORF">PVNG_05044</name>
</gene>
<protein>
    <submittedName>
        <fullName evidence="1">Uncharacterized protein</fullName>
    </submittedName>
</protein>
<evidence type="ECO:0000313" key="2">
    <source>
        <dbReference type="Proteomes" id="UP000053239"/>
    </source>
</evidence>
<name>A0A0J9U5L0_PLAVI</name>